<dbReference type="KEGG" id="bcef:BcrFT9_00222"/>
<dbReference type="OMA" id="LPFFNNC"/>
<accession>A0A068N8Y5</accession>
<dbReference type="AlphaFoldDB" id="A0A068N8Y5"/>
<dbReference type="InterPro" id="IPR048146">
    <property type="entry name" value="RAxF_45-like"/>
</dbReference>
<organism evidence="1 2">
    <name type="scientific">Bacillus cereus</name>
    <dbReference type="NCBI Taxonomy" id="1396"/>
    <lineage>
        <taxon>Bacteria</taxon>
        <taxon>Bacillati</taxon>
        <taxon>Bacillota</taxon>
        <taxon>Bacilli</taxon>
        <taxon>Bacillales</taxon>
        <taxon>Bacillaceae</taxon>
        <taxon>Bacillus</taxon>
        <taxon>Bacillus cereus group</taxon>
    </lineage>
</organism>
<dbReference type="NCBIfam" id="NF041642">
    <property type="entry name" value="RAxF_45"/>
    <property type="match status" value="1"/>
</dbReference>
<proteinExistence type="predicted"/>
<gene>
    <name evidence="1" type="ORF">OK229_11095</name>
</gene>
<name>A0A068N8Y5_BACCE</name>
<dbReference type="EMBL" id="CP109872">
    <property type="protein sequence ID" value="UYW71356.1"/>
    <property type="molecule type" value="Genomic_DNA"/>
</dbReference>
<sequence length="63" mass="7449">MGKYNKEVSIKFRTKEVNEMKRSLAARAKFLDFIYFCRAIFHDVVVNGIRLSFFNNCIVAIER</sequence>
<evidence type="ECO:0000313" key="1">
    <source>
        <dbReference type="EMBL" id="UYW71356.1"/>
    </source>
</evidence>
<evidence type="ECO:0000313" key="2">
    <source>
        <dbReference type="Proteomes" id="UP001163707"/>
    </source>
</evidence>
<reference evidence="1" key="1">
    <citation type="submission" date="2023-02" db="EMBL/GenBank/DDBJ databases">
        <title>Complete Genome Sequence of Bacillus cereus sensu lato isolate BC38B from pepper closely related to the Bacillus anthracis clade.</title>
        <authorList>
            <person name="Abdelli M."/>
            <person name="Cerar Kisek T."/>
            <person name="Falaise C."/>
            <person name="Cumont A."/>
            <person name="Giraud M."/>
            <person name="Chatoux J."/>
            <person name="Rogee S."/>
            <person name="Dadvisard M."/>
            <person name="Larigauderie G."/>
            <person name="Raynaud F."/>
            <person name="Godic Torkar K."/>
            <person name="Ramisse V."/>
        </authorList>
    </citation>
    <scope>NUCLEOTIDE SEQUENCE</scope>
    <source>
        <strain evidence="1">BC38B</strain>
    </source>
</reference>
<dbReference type="Proteomes" id="UP001163707">
    <property type="component" value="Chromosome"/>
</dbReference>
<protein>
    <submittedName>
        <fullName evidence="1">Uncharacterized protein</fullName>
    </submittedName>
</protein>